<gene>
    <name evidence="1" type="ORF">SAMN05421850_10639</name>
</gene>
<accession>A0A1G8P1Q5</accession>
<reference evidence="1 2" key="1">
    <citation type="submission" date="2016-10" db="EMBL/GenBank/DDBJ databases">
        <authorList>
            <person name="de Groot N.N."/>
        </authorList>
    </citation>
    <scope>NUCLEOTIDE SEQUENCE [LARGE SCALE GENOMIC DNA]</scope>
    <source>
        <strain evidence="1 2">DSM 28010</strain>
    </source>
</reference>
<dbReference type="STRING" id="490829.SAMN05421850_10639"/>
<name>A0A1G8P1Q5_9RHOB</name>
<evidence type="ECO:0000313" key="2">
    <source>
        <dbReference type="Proteomes" id="UP000199340"/>
    </source>
</evidence>
<sequence>MSTMNLTKTRLFEGVWEGVLTMADGGKSQPSIRVTHLDQPLDGIEVVEDRAQAHWVVRVPIPARLLSDGVQTFLISDPDTGEKLASFAVLAGDALGDDIRAEMDLLRAELDMLKRAFRRHCVETM</sequence>
<evidence type="ECO:0000313" key="1">
    <source>
        <dbReference type="EMBL" id="SDI86188.1"/>
    </source>
</evidence>
<organism evidence="1 2">
    <name type="scientific">Lutimaribacter saemankumensis</name>
    <dbReference type="NCBI Taxonomy" id="490829"/>
    <lineage>
        <taxon>Bacteria</taxon>
        <taxon>Pseudomonadati</taxon>
        <taxon>Pseudomonadota</taxon>
        <taxon>Alphaproteobacteria</taxon>
        <taxon>Rhodobacterales</taxon>
        <taxon>Roseobacteraceae</taxon>
        <taxon>Lutimaribacter</taxon>
    </lineage>
</organism>
<dbReference type="Proteomes" id="UP000199340">
    <property type="component" value="Unassembled WGS sequence"/>
</dbReference>
<dbReference type="OrthoDB" id="7772846at2"/>
<keyword evidence="2" id="KW-1185">Reference proteome</keyword>
<dbReference type="AlphaFoldDB" id="A0A1G8P1Q5"/>
<proteinExistence type="predicted"/>
<dbReference type="EMBL" id="FNEB01000006">
    <property type="protein sequence ID" value="SDI86188.1"/>
    <property type="molecule type" value="Genomic_DNA"/>
</dbReference>
<dbReference type="RefSeq" id="WP_090028933.1">
    <property type="nucleotide sequence ID" value="NZ_FNEB01000006.1"/>
</dbReference>
<protein>
    <submittedName>
        <fullName evidence="1">Uncharacterized protein</fullName>
    </submittedName>
</protein>